<feature type="signal peptide" evidence="1">
    <location>
        <begin position="1"/>
        <end position="23"/>
    </location>
</feature>
<feature type="domain" description="Cytochrome c-552/4" evidence="2">
    <location>
        <begin position="33"/>
        <end position="106"/>
    </location>
</feature>
<proteinExistence type="predicted"/>
<evidence type="ECO:0000313" key="4">
    <source>
        <dbReference type="Proteomes" id="UP000494245"/>
    </source>
</evidence>
<evidence type="ECO:0000256" key="1">
    <source>
        <dbReference type="SAM" id="SignalP"/>
    </source>
</evidence>
<feature type="chain" id="PRO_5028848106" evidence="1">
    <location>
        <begin position="24"/>
        <end position="152"/>
    </location>
</feature>
<accession>A0A6V8LI47</accession>
<dbReference type="SUPFAM" id="SSF48695">
    <property type="entry name" value="Multiheme cytochromes"/>
    <property type="match status" value="1"/>
</dbReference>
<dbReference type="Pfam" id="PF13435">
    <property type="entry name" value="Cytochrome_C554"/>
    <property type="match status" value="1"/>
</dbReference>
<protein>
    <submittedName>
        <fullName evidence="3">Perchlorate reductase subunit gamma</fullName>
    </submittedName>
</protein>
<reference evidence="3 4" key="2">
    <citation type="submission" date="2020-05" db="EMBL/GenBank/DDBJ databases">
        <title>Draft genome sequence of Desulfovibrio sp. strainFSS-1.</title>
        <authorList>
            <person name="Shimoshige H."/>
            <person name="Kobayashi H."/>
            <person name="Maekawa T."/>
        </authorList>
    </citation>
    <scope>NUCLEOTIDE SEQUENCE [LARGE SCALE GENOMIC DNA]</scope>
    <source>
        <strain evidence="3 4">SIID29052-01</strain>
    </source>
</reference>
<dbReference type="RefSeq" id="WP_173080462.1">
    <property type="nucleotide sequence ID" value="NZ_BLTE01000001.1"/>
</dbReference>
<keyword evidence="4" id="KW-1185">Reference proteome</keyword>
<dbReference type="Proteomes" id="UP000494245">
    <property type="component" value="Unassembled WGS sequence"/>
</dbReference>
<gene>
    <name evidence="3" type="primary">pcrC</name>
    <name evidence="3" type="ORF">NNJEOMEG_00218</name>
</gene>
<dbReference type="AlphaFoldDB" id="A0A6V8LI47"/>
<keyword evidence="1" id="KW-0732">Signal</keyword>
<dbReference type="Gene3D" id="1.10.1130.10">
    <property type="entry name" value="Flavocytochrome C3, Chain A"/>
    <property type="match status" value="1"/>
</dbReference>
<organism evidence="3 4">
    <name type="scientific">Fundidesulfovibrio magnetotacticus</name>
    <dbReference type="NCBI Taxonomy" id="2730080"/>
    <lineage>
        <taxon>Bacteria</taxon>
        <taxon>Pseudomonadati</taxon>
        <taxon>Thermodesulfobacteriota</taxon>
        <taxon>Desulfovibrionia</taxon>
        <taxon>Desulfovibrionales</taxon>
        <taxon>Desulfovibrionaceae</taxon>
        <taxon>Fundidesulfovibrio</taxon>
    </lineage>
</organism>
<comment type="caution">
    <text evidence="3">The sequence shown here is derived from an EMBL/GenBank/DDBJ whole genome shotgun (WGS) entry which is preliminary data.</text>
</comment>
<dbReference type="InterPro" id="IPR023155">
    <property type="entry name" value="Cyt_c-552/4"/>
</dbReference>
<evidence type="ECO:0000313" key="3">
    <source>
        <dbReference type="EMBL" id="GFK92393.1"/>
    </source>
</evidence>
<evidence type="ECO:0000259" key="2">
    <source>
        <dbReference type="Pfam" id="PF13435"/>
    </source>
</evidence>
<name>A0A6V8LI47_9BACT</name>
<dbReference type="InterPro" id="IPR036280">
    <property type="entry name" value="Multihaem_cyt_sf"/>
</dbReference>
<dbReference type="EMBL" id="BLTE01000001">
    <property type="protein sequence ID" value="GFK92393.1"/>
    <property type="molecule type" value="Genomic_DNA"/>
</dbReference>
<reference evidence="3 4" key="1">
    <citation type="submission" date="2020-04" db="EMBL/GenBank/DDBJ databases">
        <authorList>
            <consortium name="Desulfovibrio sp. FSS-1 genome sequencing consortium"/>
            <person name="Shimoshige H."/>
            <person name="Kobayashi H."/>
            <person name="Maekawa T."/>
        </authorList>
    </citation>
    <scope>NUCLEOTIDE SEQUENCE [LARGE SCALE GENOMIC DNA]</scope>
    <source>
        <strain evidence="3 4">SIID29052-01</strain>
    </source>
</reference>
<sequence length="152" mass="16483">MRLAGILLAVTFLMIAVPQGRTAKQSTYVGSKACEECHAKEFASFSKFAKKAHSFQSVQIMASKLEPAEIKECYACHTTGYGQPGGFESFEKTPHLADAGCEVCHGPGSEHVQSGDKALIKSKPNVEECQTCHNQQRVKSFGFKPMLFGGAH</sequence>